<gene>
    <name evidence="1" type="ordered locus">Aboo_1409</name>
</gene>
<dbReference type="RefSeq" id="WP_008084080.1">
    <property type="nucleotide sequence ID" value="NC_013926.1"/>
</dbReference>
<organism evidence="1 2">
    <name type="scientific">Aciduliprofundum boonei (strain DSM 19572 / T469)</name>
    <dbReference type="NCBI Taxonomy" id="439481"/>
    <lineage>
        <taxon>Archaea</taxon>
        <taxon>Methanobacteriati</taxon>
        <taxon>Thermoplasmatota</taxon>
        <taxon>DHVE2 group</taxon>
        <taxon>Candidatus Aciduliprofundum</taxon>
    </lineage>
</organism>
<dbReference type="EMBL" id="CP001941">
    <property type="protein sequence ID" value="ADD09216.1"/>
    <property type="molecule type" value="Genomic_DNA"/>
</dbReference>
<accession>B5ID18</accession>
<dbReference type="eggNOG" id="arCOG02197">
    <property type="taxonomic scope" value="Archaea"/>
</dbReference>
<reference evidence="1" key="1">
    <citation type="submission" date="2010-02" db="EMBL/GenBank/DDBJ databases">
        <title>Complete sequence of Aciduliprofundum boonei T469.</title>
        <authorList>
            <consortium name="US DOE Joint Genome Institute"/>
            <person name="Lucas S."/>
            <person name="Copeland A."/>
            <person name="Lapidus A."/>
            <person name="Cheng J.-F."/>
            <person name="Bruce D."/>
            <person name="Goodwin L."/>
            <person name="Pitluck S."/>
            <person name="Saunders E."/>
            <person name="Detter J.C."/>
            <person name="Han C."/>
            <person name="Tapia R."/>
            <person name="Land M."/>
            <person name="Hauser L."/>
            <person name="Kyrpides N."/>
            <person name="Mikhailova N."/>
            <person name="Flores G."/>
            <person name="Reysenbach A.-L."/>
            <person name="Woyke T."/>
        </authorList>
    </citation>
    <scope>NUCLEOTIDE SEQUENCE</scope>
    <source>
        <strain evidence="1">T469</strain>
    </source>
</reference>
<name>B5ID18_ACIB4</name>
<keyword evidence="2" id="KW-1185">Reference proteome</keyword>
<protein>
    <submittedName>
        <fullName evidence="1">Uncharacterized protein</fullName>
    </submittedName>
</protein>
<proteinExistence type="predicted"/>
<dbReference type="SUPFAM" id="SSF143870">
    <property type="entry name" value="PF0523-like"/>
    <property type="match status" value="1"/>
</dbReference>
<evidence type="ECO:0000313" key="2">
    <source>
        <dbReference type="Proteomes" id="UP000001400"/>
    </source>
</evidence>
<dbReference type="Proteomes" id="UP000001400">
    <property type="component" value="Chromosome"/>
</dbReference>
<dbReference type="Gene3D" id="3.30.2380.10">
    <property type="entry name" value="CGI121/TPRKB"/>
    <property type="match status" value="1"/>
</dbReference>
<evidence type="ECO:0000313" key="1">
    <source>
        <dbReference type="EMBL" id="ADD09216.1"/>
    </source>
</evidence>
<dbReference type="NCBIfam" id="NF011465">
    <property type="entry name" value="PRK14886.1-1"/>
    <property type="match status" value="1"/>
</dbReference>
<dbReference type="STRING" id="439481.Aboo_1409"/>
<dbReference type="HOGENOM" id="CLU_1830480_0_0_2"/>
<dbReference type="InterPro" id="IPR036504">
    <property type="entry name" value="CGI121/TPRKB_sf"/>
</dbReference>
<dbReference type="KEGG" id="abi:Aboo_1409"/>
<dbReference type="OrthoDB" id="69587at2157"/>
<dbReference type="GeneID" id="8828373"/>
<dbReference type="AlphaFoldDB" id="B5ID18"/>
<sequence length="140" mass="16084">MIVKGYIGNLSAEDSQLFASKGIYVFNSLCVGCKEHVEWAYQKMKYAFENKKNIARKRHLEMMLILSGKRQIKEAIDLCGSEGADSIVAISEKDFEIPLRRDDSVIEFRADKMEYLGIPQFLQKGCDLFFENSAMLELER</sequence>